<dbReference type="RefSeq" id="WP_027706051.1">
    <property type="nucleotide sequence ID" value="NZ_AP018933.1"/>
</dbReference>
<dbReference type="Proteomes" id="UP000267342">
    <property type="component" value="Chromosome"/>
</dbReference>
<proteinExistence type="predicted"/>
<dbReference type="InterPro" id="IPR007313">
    <property type="entry name" value="FxsA"/>
</dbReference>
<evidence type="ECO:0000313" key="3">
    <source>
        <dbReference type="EMBL" id="BBG29715.1"/>
    </source>
</evidence>
<evidence type="ECO:0000256" key="1">
    <source>
        <dbReference type="SAM" id="MobiDB-lite"/>
    </source>
</evidence>
<dbReference type="EMBL" id="AP018933">
    <property type="protein sequence ID" value="BBG29715.1"/>
    <property type="molecule type" value="Genomic_DNA"/>
</dbReference>
<keyword evidence="2" id="KW-0812">Transmembrane</keyword>
<sequence length="149" mass="16183">MPIRTILGVYIIIDFVALILFASSFGAIATLALIIGSGICGVQLMRKEGRQTLQDMQTSLAEGQQSLGGIMRNSAFLLGGLLMILPGPISDVLGLAMVLPTLLRRGRRSGTTGHTYEGEASTTRSHEGNIIEGEYIERDTRRDDEPRQH</sequence>
<accession>A0A348HDL3</accession>
<keyword evidence="2" id="KW-0472">Membrane</keyword>
<evidence type="ECO:0000256" key="2">
    <source>
        <dbReference type="SAM" id="Phobius"/>
    </source>
</evidence>
<protein>
    <submittedName>
        <fullName evidence="3">FxsA cytoplasmic membrane protein</fullName>
    </submittedName>
</protein>
<dbReference type="NCBIfam" id="NF008528">
    <property type="entry name" value="PRK11463.1-2"/>
    <property type="match status" value="1"/>
</dbReference>
<dbReference type="Pfam" id="PF04186">
    <property type="entry name" value="FxsA"/>
    <property type="match status" value="1"/>
</dbReference>
<evidence type="ECO:0000313" key="4">
    <source>
        <dbReference type="Proteomes" id="UP000267342"/>
    </source>
</evidence>
<dbReference type="KEGG" id="zpl:ZBT109_0942"/>
<organism evidence="3 4">
    <name type="scientific">Zymobacter palmae</name>
    <dbReference type="NCBI Taxonomy" id="33074"/>
    <lineage>
        <taxon>Bacteria</taxon>
        <taxon>Pseudomonadati</taxon>
        <taxon>Pseudomonadota</taxon>
        <taxon>Gammaproteobacteria</taxon>
        <taxon>Oceanospirillales</taxon>
        <taxon>Halomonadaceae</taxon>
        <taxon>Zymobacter group</taxon>
        <taxon>Zymobacter</taxon>
    </lineage>
</organism>
<feature type="transmembrane region" description="Helical" evidence="2">
    <location>
        <begin position="7"/>
        <end position="35"/>
    </location>
</feature>
<name>A0A348HDL3_9GAMM</name>
<dbReference type="STRING" id="1123510.GCA_000620025_00977"/>
<dbReference type="AlphaFoldDB" id="A0A348HDL3"/>
<dbReference type="PANTHER" id="PTHR35335:SF1">
    <property type="entry name" value="UPF0716 PROTEIN FXSA"/>
    <property type="match status" value="1"/>
</dbReference>
<gene>
    <name evidence="3" type="ORF">ZBT109_0942</name>
</gene>
<feature type="compositionally biased region" description="Basic and acidic residues" evidence="1">
    <location>
        <begin position="124"/>
        <end position="149"/>
    </location>
</feature>
<keyword evidence="4" id="KW-1185">Reference proteome</keyword>
<dbReference type="GO" id="GO:0016020">
    <property type="term" value="C:membrane"/>
    <property type="evidence" value="ECO:0007669"/>
    <property type="project" value="InterPro"/>
</dbReference>
<feature type="region of interest" description="Disordered" evidence="1">
    <location>
        <begin position="109"/>
        <end position="149"/>
    </location>
</feature>
<keyword evidence="2" id="KW-1133">Transmembrane helix</keyword>
<reference evidence="3 4" key="1">
    <citation type="submission" date="2018-09" db="EMBL/GenBank/DDBJ databases">
        <title>Zymobacter palmae IAM14233 (=T109) whole genome analysis.</title>
        <authorList>
            <person name="Yanase H."/>
        </authorList>
    </citation>
    <scope>NUCLEOTIDE SEQUENCE [LARGE SCALE GENOMIC DNA]</scope>
    <source>
        <strain evidence="3 4">IAM14233</strain>
    </source>
</reference>
<dbReference type="PANTHER" id="PTHR35335">
    <property type="entry name" value="UPF0716 PROTEIN FXSA"/>
    <property type="match status" value="1"/>
</dbReference>
<feature type="transmembrane region" description="Helical" evidence="2">
    <location>
        <begin position="75"/>
        <end position="99"/>
    </location>
</feature>